<dbReference type="GO" id="GO:0046872">
    <property type="term" value="F:metal ion binding"/>
    <property type="evidence" value="ECO:0007669"/>
    <property type="project" value="UniProtKB-KW"/>
</dbReference>
<dbReference type="Proteomes" id="UP000642070">
    <property type="component" value="Unassembled WGS sequence"/>
</dbReference>
<dbReference type="PROSITE" id="PS51819">
    <property type="entry name" value="VOC"/>
    <property type="match status" value="1"/>
</dbReference>
<dbReference type="GO" id="GO:0004493">
    <property type="term" value="F:methylmalonyl-CoA epimerase activity"/>
    <property type="evidence" value="ECO:0007669"/>
    <property type="project" value="TreeGrafter"/>
</dbReference>
<dbReference type="InterPro" id="IPR004360">
    <property type="entry name" value="Glyas_Fos-R_dOase_dom"/>
</dbReference>
<dbReference type="Pfam" id="PF00903">
    <property type="entry name" value="Glyoxalase"/>
    <property type="match status" value="1"/>
</dbReference>
<organism evidence="3 4">
    <name type="scientific">Dactylosporangium sucinum</name>
    <dbReference type="NCBI Taxonomy" id="1424081"/>
    <lineage>
        <taxon>Bacteria</taxon>
        <taxon>Bacillati</taxon>
        <taxon>Actinomycetota</taxon>
        <taxon>Actinomycetes</taxon>
        <taxon>Micromonosporales</taxon>
        <taxon>Micromonosporaceae</taxon>
        <taxon>Dactylosporangium</taxon>
    </lineage>
</organism>
<protein>
    <recommendedName>
        <fullName evidence="2">VOC domain-containing protein</fullName>
    </recommendedName>
</protein>
<sequence length="177" mass="19363">MPKAARAFSHIALAVTEVEKLARFYVDALGFERGAPYAAAGRRVATLMDAEPDGFDGVFLRLGDVLLELLAYKTQPEPGERPRRASEPGFAHISFVVEDFDGTIAAVERAGGQLHRRLDHRYVGPGESAIAFCLDPDGNRFELVWHPSPEETEAHAGFLGLADLGWPACYQVEVGLR</sequence>
<keyword evidence="4" id="KW-1185">Reference proteome</keyword>
<dbReference type="RefSeq" id="WP_190255039.1">
    <property type="nucleotide sequence ID" value="NZ_BMPI01000050.1"/>
</dbReference>
<evidence type="ECO:0000256" key="1">
    <source>
        <dbReference type="ARBA" id="ARBA00022723"/>
    </source>
</evidence>
<evidence type="ECO:0000313" key="3">
    <source>
        <dbReference type="EMBL" id="GGM64632.1"/>
    </source>
</evidence>
<dbReference type="InterPro" id="IPR051785">
    <property type="entry name" value="MMCE/EMCE_epimerase"/>
</dbReference>
<evidence type="ECO:0000259" key="2">
    <source>
        <dbReference type="PROSITE" id="PS51819"/>
    </source>
</evidence>
<evidence type="ECO:0000313" key="4">
    <source>
        <dbReference type="Proteomes" id="UP000642070"/>
    </source>
</evidence>
<keyword evidence="1" id="KW-0479">Metal-binding</keyword>
<dbReference type="InterPro" id="IPR037523">
    <property type="entry name" value="VOC_core"/>
</dbReference>
<proteinExistence type="predicted"/>
<gene>
    <name evidence="3" type="ORF">GCM10007977_077610</name>
</gene>
<name>A0A917U9T6_9ACTN</name>
<dbReference type="PANTHER" id="PTHR43048:SF3">
    <property type="entry name" value="METHYLMALONYL-COA EPIMERASE, MITOCHONDRIAL"/>
    <property type="match status" value="1"/>
</dbReference>
<accession>A0A917U9T6</accession>
<dbReference type="SUPFAM" id="SSF54593">
    <property type="entry name" value="Glyoxalase/Bleomycin resistance protein/Dihydroxybiphenyl dioxygenase"/>
    <property type="match status" value="1"/>
</dbReference>
<dbReference type="Gene3D" id="3.10.180.10">
    <property type="entry name" value="2,3-Dihydroxybiphenyl 1,2-Dioxygenase, domain 1"/>
    <property type="match status" value="1"/>
</dbReference>
<dbReference type="EMBL" id="BMPI01000050">
    <property type="protein sequence ID" value="GGM64632.1"/>
    <property type="molecule type" value="Genomic_DNA"/>
</dbReference>
<feature type="domain" description="VOC" evidence="2">
    <location>
        <begin position="7"/>
        <end position="146"/>
    </location>
</feature>
<comment type="caution">
    <text evidence="3">The sequence shown here is derived from an EMBL/GenBank/DDBJ whole genome shotgun (WGS) entry which is preliminary data.</text>
</comment>
<reference evidence="3" key="1">
    <citation type="journal article" date="2014" name="Int. J. Syst. Evol. Microbiol.">
        <title>Complete genome sequence of Corynebacterium casei LMG S-19264T (=DSM 44701T), isolated from a smear-ripened cheese.</title>
        <authorList>
            <consortium name="US DOE Joint Genome Institute (JGI-PGF)"/>
            <person name="Walter F."/>
            <person name="Albersmeier A."/>
            <person name="Kalinowski J."/>
            <person name="Ruckert C."/>
        </authorList>
    </citation>
    <scope>NUCLEOTIDE SEQUENCE</scope>
    <source>
        <strain evidence="3">JCM 19831</strain>
    </source>
</reference>
<dbReference type="GO" id="GO:0046491">
    <property type="term" value="P:L-methylmalonyl-CoA metabolic process"/>
    <property type="evidence" value="ECO:0007669"/>
    <property type="project" value="TreeGrafter"/>
</dbReference>
<dbReference type="AlphaFoldDB" id="A0A917U9T6"/>
<dbReference type="PANTHER" id="PTHR43048">
    <property type="entry name" value="METHYLMALONYL-COA EPIMERASE"/>
    <property type="match status" value="1"/>
</dbReference>
<reference evidence="3" key="2">
    <citation type="submission" date="2020-09" db="EMBL/GenBank/DDBJ databases">
        <authorList>
            <person name="Sun Q."/>
            <person name="Ohkuma M."/>
        </authorList>
    </citation>
    <scope>NUCLEOTIDE SEQUENCE</scope>
    <source>
        <strain evidence="3">JCM 19831</strain>
    </source>
</reference>
<dbReference type="InterPro" id="IPR029068">
    <property type="entry name" value="Glyas_Bleomycin-R_OHBP_Dase"/>
</dbReference>